<sequence length="474" mass="52517">MSPKLPLIQTTLGVCAFAASAVSIPAASQPKNIVLMLVDDLGWGDTGPYGGRFAETPNFDRLAKEGMRFTNAYAPAPICSATRAAIMTGKSPARLNFEFVIQARGSKPPPGTVLRQPDFPRFLDPAETSMGDVMGAAGYVTGYFGKWHLSEHGVPGNERYLGYGSQGPDKQGFVHVNEERGSHPYSYPKGKKNRPGYGDFKEGEFAPDLLTDRMIDFLRAHRDEKFFLCLSHYYVHAPIHTRCEWLIKKYKAKAARMGLQMDKEHIEYAAFVETMDHLVGRVLDEMDSLGLAQNTLFVLMSDNGGDPRFADNGGLRGGKWTLYEGGTRVPLMARWPGIIDAGSVNDTPVIGTDFMATFCEALGVKKPASAVDSMSFLPLLTGKAKALPRDTLTWHFPFYHPRVTGTKPISSIRKGDLKLIYFYEDDRLELFDLKNDPLEKNDLSSLKTQIAANMKKTLLDTLNAQGARFPTKRE</sequence>
<feature type="signal peptide" evidence="7">
    <location>
        <begin position="1"/>
        <end position="21"/>
    </location>
</feature>
<organism evidence="9 10">
    <name type="scientific">Ereboglobus luteus</name>
    <dbReference type="NCBI Taxonomy" id="1796921"/>
    <lineage>
        <taxon>Bacteria</taxon>
        <taxon>Pseudomonadati</taxon>
        <taxon>Verrucomicrobiota</taxon>
        <taxon>Opitutia</taxon>
        <taxon>Opitutales</taxon>
        <taxon>Opitutaceae</taxon>
        <taxon>Ereboglobus</taxon>
    </lineage>
</organism>
<evidence type="ECO:0000256" key="4">
    <source>
        <dbReference type="ARBA" id="ARBA00022729"/>
    </source>
</evidence>
<evidence type="ECO:0000256" key="7">
    <source>
        <dbReference type="SAM" id="SignalP"/>
    </source>
</evidence>
<dbReference type="Gene3D" id="3.30.1120.10">
    <property type="match status" value="1"/>
</dbReference>
<dbReference type="SUPFAM" id="SSF53649">
    <property type="entry name" value="Alkaline phosphatase-like"/>
    <property type="match status" value="1"/>
</dbReference>
<evidence type="ECO:0000256" key="5">
    <source>
        <dbReference type="ARBA" id="ARBA00022801"/>
    </source>
</evidence>
<dbReference type="InterPro" id="IPR000917">
    <property type="entry name" value="Sulfatase_N"/>
</dbReference>
<dbReference type="Gene3D" id="3.40.720.10">
    <property type="entry name" value="Alkaline Phosphatase, subunit A"/>
    <property type="match status" value="1"/>
</dbReference>
<keyword evidence="3" id="KW-0479">Metal-binding</keyword>
<evidence type="ECO:0000256" key="3">
    <source>
        <dbReference type="ARBA" id="ARBA00022723"/>
    </source>
</evidence>
<evidence type="ECO:0000313" key="9">
    <source>
        <dbReference type="EMBL" id="AWI10353.1"/>
    </source>
</evidence>
<dbReference type="KEGG" id="elut:CKA38_14775"/>
<dbReference type="EMBL" id="CP023004">
    <property type="protein sequence ID" value="AWI10353.1"/>
    <property type="molecule type" value="Genomic_DNA"/>
</dbReference>
<feature type="domain" description="Sulfatase N-terminal" evidence="8">
    <location>
        <begin position="31"/>
        <end position="364"/>
    </location>
</feature>
<keyword evidence="5" id="KW-0378">Hydrolase</keyword>
<keyword evidence="6" id="KW-0106">Calcium</keyword>
<feature type="chain" id="PRO_5016031809" description="Sulfatase N-terminal domain-containing protein" evidence="7">
    <location>
        <begin position="22"/>
        <end position="474"/>
    </location>
</feature>
<protein>
    <recommendedName>
        <fullName evidence="8">Sulfatase N-terminal domain-containing protein</fullName>
    </recommendedName>
</protein>
<dbReference type="PANTHER" id="PTHR42693">
    <property type="entry name" value="ARYLSULFATASE FAMILY MEMBER"/>
    <property type="match status" value="1"/>
</dbReference>
<reference evidence="9 10" key="1">
    <citation type="journal article" date="2018" name="Syst. Appl. Microbiol.">
        <title>Ereboglobus luteus gen. nov. sp. nov. from cockroach guts, and new insights into the oxygen relationship of the genera Opitutus and Didymococcus (Verrucomicrobia: Opitutaceae).</title>
        <authorList>
            <person name="Tegtmeier D."/>
            <person name="Belitz A."/>
            <person name="Radek R."/>
            <person name="Heimerl T."/>
            <person name="Brune A."/>
        </authorList>
    </citation>
    <scope>NUCLEOTIDE SEQUENCE [LARGE SCALE GENOMIC DNA]</scope>
    <source>
        <strain evidence="9 10">Ho45</strain>
    </source>
</reference>
<keyword evidence="4 7" id="KW-0732">Signal</keyword>
<dbReference type="PANTHER" id="PTHR42693:SF42">
    <property type="entry name" value="ARYLSULFATASE G"/>
    <property type="match status" value="1"/>
</dbReference>
<gene>
    <name evidence="9" type="ORF">CKA38_14775</name>
</gene>
<proteinExistence type="inferred from homology"/>
<evidence type="ECO:0000256" key="6">
    <source>
        <dbReference type="ARBA" id="ARBA00022837"/>
    </source>
</evidence>
<comment type="cofactor">
    <cofactor evidence="1">
        <name>Ca(2+)</name>
        <dbReference type="ChEBI" id="CHEBI:29108"/>
    </cofactor>
</comment>
<evidence type="ECO:0000313" key="10">
    <source>
        <dbReference type="Proteomes" id="UP000244896"/>
    </source>
</evidence>
<evidence type="ECO:0000256" key="1">
    <source>
        <dbReference type="ARBA" id="ARBA00001913"/>
    </source>
</evidence>
<dbReference type="CDD" id="cd16144">
    <property type="entry name" value="ARS_like"/>
    <property type="match status" value="1"/>
</dbReference>
<dbReference type="OrthoDB" id="9783154at2"/>
<evidence type="ECO:0000256" key="2">
    <source>
        <dbReference type="ARBA" id="ARBA00008779"/>
    </source>
</evidence>
<dbReference type="InterPro" id="IPR050738">
    <property type="entry name" value="Sulfatase"/>
</dbReference>
<dbReference type="Pfam" id="PF00884">
    <property type="entry name" value="Sulfatase"/>
    <property type="match status" value="1"/>
</dbReference>
<name>A0A2U8E656_9BACT</name>
<dbReference type="GO" id="GO:0004065">
    <property type="term" value="F:arylsulfatase activity"/>
    <property type="evidence" value="ECO:0007669"/>
    <property type="project" value="TreeGrafter"/>
</dbReference>
<comment type="similarity">
    <text evidence="2">Belongs to the sulfatase family.</text>
</comment>
<keyword evidence="10" id="KW-1185">Reference proteome</keyword>
<accession>A0A2U8E656</accession>
<dbReference type="AlphaFoldDB" id="A0A2U8E656"/>
<dbReference type="GO" id="GO:0046872">
    <property type="term" value="F:metal ion binding"/>
    <property type="evidence" value="ECO:0007669"/>
    <property type="project" value="UniProtKB-KW"/>
</dbReference>
<evidence type="ECO:0000259" key="8">
    <source>
        <dbReference type="Pfam" id="PF00884"/>
    </source>
</evidence>
<dbReference type="Proteomes" id="UP000244896">
    <property type="component" value="Chromosome"/>
</dbReference>
<dbReference type="InterPro" id="IPR017850">
    <property type="entry name" value="Alkaline_phosphatase_core_sf"/>
</dbReference>